<dbReference type="EMBL" id="JAGFPW010000026">
    <property type="protein sequence ID" value="MBO3796461.1"/>
    <property type="molecule type" value="Genomic_DNA"/>
</dbReference>
<protein>
    <recommendedName>
        <fullName evidence="6">Relaxasome subunit MobC</fullName>
    </recommendedName>
</protein>
<dbReference type="Proteomes" id="UP000665181">
    <property type="component" value="Unassembled WGS sequence"/>
</dbReference>
<evidence type="ECO:0000256" key="1">
    <source>
        <dbReference type="SAM" id="Coils"/>
    </source>
</evidence>
<geneLocation type="plasmid" evidence="3 5">
    <name>unnamed1</name>
</geneLocation>
<dbReference type="Proteomes" id="UP001214898">
    <property type="component" value="Plasmid unnamed1"/>
</dbReference>
<name>A0A8I1WHX2_BACIU</name>
<organism evidence="2 4">
    <name type="scientific">Bacillus subtilis</name>
    <dbReference type="NCBI Taxonomy" id="1423"/>
    <lineage>
        <taxon>Bacteria</taxon>
        <taxon>Bacillati</taxon>
        <taxon>Bacillota</taxon>
        <taxon>Bacilli</taxon>
        <taxon>Bacillales</taxon>
        <taxon>Bacillaceae</taxon>
        <taxon>Bacillus</taxon>
    </lineage>
</organism>
<evidence type="ECO:0000313" key="4">
    <source>
        <dbReference type="Proteomes" id="UP000665181"/>
    </source>
</evidence>
<reference evidence="3" key="2">
    <citation type="submission" date="2023-03" db="EMBL/GenBank/DDBJ databases">
        <title>Complete genome sequences of 52 Bacillus and Priestia strains isolated from West-African fermentations and 26 reference strains from the DSMZ collection.</title>
        <authorList>
            <person name="Wiedenbein E.S."/>
            <person name="Canoy T.S."/>
            <person name="Hui Y."/>
            <person name="Parkouda C."/>
            <person name="Dawende C."/>
            <person name="Ametefe E."/>
            <person name="Jespersen L."/>
            <person name="Nielsen D.S."/>
        </authorList>
    </citation>
    <scope>NUCLEOTIDE SEQUENCE</scope>
    <source>
        <strain evidence="3">PRO56</strain>
        <plasmid evidence="3">unnamed1</plasmid>
    </source>
</reference>
<evidence type="ECO:0000313" key="5">
    <source>
        <dbReference type="Proteomes" id="UP001214898"/>
    </source>
</evidence>
<evidence type="ECO:0000313" key="2">
    <source>
        <dbReference type="EMBL" id="MBO3796461.1"/>
    </source>
</evidence>
<sequence>MQYQANNIDDRIKALEQRKKALERHLNNSDRKARTKRLIETGALAEKFFDIDHLSLSQKEEFFKIFANYIKANTPSKFKKQK</sequence>
<dbReference type="AlphaFoldDB" id="A0A8I1WHX2"/>
<dbReference type="EMBL" id="CP120574">
    <property type="protein sequence ID" value="WEY82943.1"/>
    <property type="molecule type" value="Genomic_DNA"/>
</dbReference>
<feature type="coiled-coil region" evidence="1">
    <location>
        <begin position="5"/>
        <end position="32"/>
    </location>
</feature>
<evidence type="ECO:0008006" key="6">
    <source>
        <dbReference type="Google" id="ProtNLM"/>
    </source>
</evidence>
<accession>A0A8I1WHX2</accession>
<keyword evidence="3" id="KW-0614">Plasmid</keyword>
<proteinExistence type="predicted"/>
<reference evidence="2" key="1">
    <citation type="submission" date="2021-03" db="EMBL/GenBank/DDBJ databases">
        <title>Isolation of Bacillus subtilis from fermented food sample.</title>
        <authorList>
            <person name="Lakshmanan V."/>
            <person name="Athira K."/>
            <person name="Rajagopal K."/>
        </authorList>
    </citation>
    <scope>NUCLEOTIDE SEQUENCE</scope>
    <source>
        <strain evidence="2">S1</strain>
    </source>
</reference>
<gene>
    <name evidence="2" type="ORF">J5227_19630</name>
    <name evidence="3" type="ORF">P5633_00055</name>
</gene>
<keyword evidence="1" id="KW-0175">Coiled coil</keyword>
<dbReference type="RefSeq" id="WP_208556752.1">
    <property type="nucleotide sequence ID" value="NZ_JAGFPW010000026.1"/>
</dbReference>
<evidence type="ECO:0000313" key="3">
    <source>
        <dbReference type="EMBL" id="WEY82943.1"/>
    </source>
</evidence>